<dbReference type="InterPro" id="IPR009016">
    <property type="entry name" value="Fe_hydrogenase"/>
</dbReference>
<dbReference type="InterPro" id="IPR017900">
    <property type="entry name" value="4Fe4S_Fe_S_CS"/>
</dbReference>
<evidence type="ECO:0000256" key="1">
    <source>
        <dbReference type="ARBA" id="ARBA00022485"/>
    </source>
</evidence>
<keyword evidence="4" id="KW-0411">Iron-sulfur</keyword>
<dbReference type="InterPro" id="IPR017896">
    <property type="entry name" value="4Fe4S_Fe-S-bd"/>
</dbReference>
<dbReference type="EMBL" id="VUNQ01000032">
    <property type="protein sequence ID" value="MSU02435.1"/>
    <property type="molecule type" value="Genomic_DNA"/>
</dbReference>
<dbReference type="PROSITE" id="PS00198">
    <property type="entry name" value="4FE4S_FER_1"/>
    <property type="match status" value="1"/>
</dbReference>
<reference evidence="7 8" key="1">
    <citation type="submission" date="2019-09" db="EMBL/GenBank/DDBJ databases">
        <title>In-depth cultivation of the pig gut microbiome towards novel bacterial diversity and tailored functional studies.</title>
        <authorList>
            <person name="Wylensek D."/>
            <person name="Hitch T.C.A."/>
            <person name="Clavel T."/>
        </authorList>
    </citation>
    <scope>NUCLEOTIDE SEQUENCE [LARGE SCALE GENOMIC DNA]</scope>
    <source>
        <strain evidence="7 8">WCA3-693-APC-4?</strain>
    </source>
</reference>
<keyword evidence="1" id="KW-0004">4Fe-4S</keyword>
<comment type="caution">
    <text evidence="7">The sequence shown here is derived from an EMBL/GenBank/DDBJ whole genome shotgun (WGS) entry which is preliminary data.</text>
</comment>
<dbReference type="AlphaFoldDB" id="A0A6N7Y121"/>
<keyword evidence="2" id="KW-0479">Metal-binding</keyword>
<keyword evidence="8" id="KW-1185">Reference proteome</keyword>
<accession>A0A6N7Y121</accession>
<dbReference type="SUPFAM" id="SSF53920">
    <property type="entry name" value="Fe-only hydrogenase"/>
    <property type="match status" value="1"/>
</dbReference>
<dbReference type="Gene3D" id="1.10.15.40">
    <property type="entry name" value="Electron transport complex subunit B, putative Fe-S cluster"/>
    <property type="match status" value="1"/>
</dbReference>
<feature type="domain" description="4Fe-4S ferredoxin-type" evidence="5">
    <location>
        <begin position="31"/>
        <end position="60"/>
    </location>
</feature>
<feature type="domain" description="4Fe-4S ferredoxin-type" evidence="5">
    <location>
        <begin position="2"/>
        <end position="30"/>
    </location>
</feature>
<evidence type="ECO:0000259" key="6">
    <source>
        <dbReference type="PROSITE" id="PS51656"/>
    </source>
</evidence>
<gene>
    <name evidence="7" type="ORF">FYJ83_13310</name>
</gene>
<dbReference type="GO" id="GO:0016301">
    <property type="term" value="F:kinase activity"/>
    <property type="evidence" value="ECO:0007669"/>
    <property type="project" value="UniProtKB-KW"/>
</dbReference>
<dbReference type="InterPro" id="IPR007202">
    <property type="entry name" value="4Fe-4S_dom"/>
</dbReference>
<dbReference type="Gene3D" id="3.30.70.20">
    <property type="match status" value="1"/>
</dbReference>
<dbReference type="Pfam" id="PF02906">
    <property type="entry name" value="Fe_hyd_lg_C"/>
    <property type="match status" value="1"/>
</dbReference>
<feature type="domain" description="4Fe-4S" evidence="6">
    <location>
        <begin position="344"/>
        <end position="405"/>
    </location>
</feature>
<dbReference type="Pfam" id="PF13237">
    <property type="entry name" value="Fer4_10"/>
    <property type="match status" value="1"/>
</dbReference>
<name>A0A6N7Y121_9FIRM</name>
<dbReference type="Gene3D" id="3.40.950.10">
    <property type="entry name" value="Fe-only Hydrogenase (Larger Subunit), Chain L, domain 3"/>
    <property type="match status" value="1"/>
</dbReference>
<dbReference type="Proteomes" id="UP000469523">
    <property type="component" value="Unassembled WGS sequence"/>
</dbReference>
<dbReference type="SUPFAM" id="SSF55785">
    <property type="entry name" value="PYP-like sensor domain (PAS domain)"/>
    <property type="match status" value="1"/>
</dbReference>
<evidence type="ECO:0000256" key="4">
    <source>
        <dbReference type="ARBA" id="ARBA00023014"/>
    </source>
</evidence>
<keyword evidence="7" id="KW-0808">Transferase</keyword>
<evidence type="ECO:0000256" key="3">
    <source>
        <dbReference type="ARBA" id="ARBA00023004"/>
    </source>
</evidence>
<keyword evidence="3" id="KW-0408">Iron</keyword>
<organism evidence="7 8">
    <name type="scientific">Tissierella pigra</name>
    <dbReference type="NCBI Taxonomy" id="2607614"/>
    <lineage>
        <taxon>Bacteria</taxon>
        <taxon>Bacillati</taxon>
        <taxon>Bacillota</taxon>
        <taxon>Tissierellia</taxon>
        <taxon>Tissierellales</taxon>
        <taxon>Tissierellaceae</taxon>
        <taxon>Tissierella</taxon>
    </lineage>
</organism>
<dbReference type="RefSeq" id="WP_154441292.1">
    <property type="nucleotide sequence ID" value="NZ_JAHLPJ010000001.1"/>
</dbReference>
<evidence type="ECO:0000313" key="7">
    <source>
        <dbReference type="EMBL" id="MSU02435.1"/>
    </source>
</evidence>
<dbReference type="InterPro" id="IPR004108">
    <property type="entry name" value="Fe_hydrogenase_lsu_C"/>
</dbReference>
<dbReference type="PROSITE" id="PS51379">
    <property type="entry name" value="4FE4S_FER_2"/>
    <property type="match status" value="2"/>
</dbReference>
<dbReference type="PANTHER" id="PTHR11615">
    <property type="entry name" value="NITRATE, FORMATE, IRON DEHYDROGENASE"/>
    <property type="match status" value="1"/>
</dbReference>
<evidence type="ECO:0000256" key="2">
    <source>
        <dbReference type="ARBA" id="ARBA00022723"/>
    </source>
</evidence>
<sequence>MAILSFKEIECMDCYKCIRYCPVKSITVKNGRAQIIESECILCGTCTVICPQNAKEDSNDIPKILELLSEGREIVATVAPSWITAYPKASFKSFSDALINLGFSHIAETAEGAYVVKSQYEKLIKDKWNDVIISSCCTTINLYIEHHFPEALDFLAPIISPMQVSANKLKELYPNAIVVFIGPCISKKAECGENGADYVITFDELEGWFRNSSIEPKEDDLVSMPKLSRSFPYSGGISDSMVKESEFQYMAVDGIENCINALQEVVSGNLKGYFIEMSACTGSCIGGPSFQKSQHRQILAKTLVKKQAVDESGDNTDFDVKADFPLKRKFFDKKVICMPPTEWQLSAILKKMGKNTMEDELNCGSCGYSSCREKAMAIYQNKADINMCLPFMKARTESFADKVIESSPNLILAVDIDMCVIMINNATCKAFHLSSPKDILGSPVSRILDEYNFVDLIASGEERISRNIYVAEYGLYLEQTLIYDKANSIISCVMKDITQLRMEKNRIRQAKMNSANMADEIVEAQLRTVHEIASLLGETAAKTKLAIMDLKKTILMDDEIF</sequence>
<dbReference type="Gene3D" id="3.30.450.20">
    <property type="entry name" value="PAS domain"/>
    <property type="match status" value="1"/>
</dbReference>
<dbReference type="InterPro" id="IPR035965">
    <property type="entry name" value="PAS-like_dom_sf"/>
</dbReference>
<dbReference type="GO" id="GO:0046872">
    <property type="term" value="F:metal ion binding"/>
    <property type="evidence" value="ECO:0007669"/>
    <property type="project" value="UniProtKB-KW"/>
</dbReference>
<dbReference type="GO" id="GO:0051539">
    <property type="term" value="F:4 iron, 4 sulfur cluster binding"/>
    <property type="evidence" value="ECO:0007669"/>
    <property type="project" value="UniProtKB-KW"/>
</dbReference>
<evidence type="ECO:0000313" key="8">
    <source>
        <dbReference type="Proteomes" id="UP000469523"/>
    </source>
</evidence>
<protein>
    <submittedName>
        <fullName evidence="7">Histidine kinase</fullName>
    </submittedName>
</protein>
<keyword evidence="7" id="KW-0418">Kinase</keyword>
<dbReference type="SUPFAM" id="SSF54862">
    <property type="entry name" value="4Fe-4S ferredoxins"/>
    <property type="match status" value="1"/>
</dbReference>
<evidence type="ECO:0000259" key="5">
    <source>
        <dbReference type="PROSITE" id="PS51379"/>
    </source>
</evidence>
<dbReference type="PROSITE" id="PS51656">
    <property type="entry name" value="4FE4S"/>
    <property type="match status" value="1"/>
</dbReference>
<dbReference type="InterPro" id="IPR050340">
    <property type="entry name" value="Cytosolic_Fe-S_CAF"/>
</dbReference>
<dbReference type="Pfam" id="PF04060">
    <property type="entry name" value="FeS"/>
    <property type="match status" value="1"/>
</dbReference>
<proteinExistence type="predicted"/>